<dbReference type="AlphaFoldDB" id="A0A3B0MT60"/>
<comment type="similarity">
    <text evidence="1">Belongs to the Gfo/Idh/MocA family.</text>
</comment>
<dbReference type="EC" id="1.1.99.28" evidence="5"/>
<keyword evidence="2 5" id="KW-0560">Oxidoreductase</keyword>
<gene>
    <name evidence="5" type="primary">gfo_1</name>
    <name evidence="5" type="ORF">ROE7235_02581</name>
</gene>
<dbReference type="GO" id="GO:0000166">
    <property type="term" value="F:nucleotide binding"/>
    <property type="evidence" value="ECO:0007669"/>
    <property type="project" value="InterPro"/>
</dbReference>
<dbReference type="Gene3D" id="3.40.50.720">
    <property type="entry name" value="NAD(P)-binding Rossmann-like Domain"/>
    <property type="match status" value="1"/>
</dbReference>
<dbReference type="PANTHER" id="PTHR22604:SF105">
    <property type="entry name" value="TRANS-1,2-DIHYDROBENZENE-1,2-DIOL DEHYDROGENASE"/>
    <property type="match status" value="1"/>
</dbReference>
<dbReference type="PANTHER" id="PTHR22604">
    <property type="entry name" value="OXIDOREDUCTASES"/>
    <property type="match status" value="1"/>
</dbReference>
<dbReference type="InterPro" id="IPR036291">
    <property type="entry name" value="NAD(P)-bd_dom_sf"/>
</dbReference>
<feature type="domain" description="Gfo/Idh/MocA-like oxidoreductase N-terminal" evidence="3">
    <location>
        <begin position="1"/>
        <end position="118"/>
    </location>
</feature>
<dbReference type="Gene3D" id="3.30.360.10">
    <property type="entry name" value="Dihydrodipicolinate Reductase, domain 2"/>
    <property type="match status" value="1"/>
</dbReference>
<reference evidence="6" key="1">
    <citation type="submission" date="2018-08" db="EMBL/GenBank/DDBJ databases">
        <authorList>
            <person name="Rodrigo-Torres L."/>
            <person name="Arahal R. D."/>
            <person name="Lucena T."/>
        </authorList>
    </citation>
    <scope>NUCLEOTIDE SEQUENCE [LARGE SCALE GENOMIC DNA]</scope>
    <source>
        <strain evidence="6">CECT 7235</strain>
    </source>
</reference>
<dbReference type="SUPFAM" id="SSF55347">
    <property type="entry name" value="Glyceraldehyde-3-phosphate dehydrogenase-like, C-terminal domain"/>
    <property type="match status" value="1"/>
</dbReference>
<evidence type="ECO:0000313" key="5">
    <source>
        <dbReference type="EMBL" id="SUZ32819.1"/>
    </source>
</evidence>
<dbReference type="Proteomes" id="UP000272908">
    <property type="component" value="Unassembled WGS sequence"/>
</dbReference>
<evidence type="ECO:0000256" key="2">
    <source>
        <dbReference type="ARBA" id="ARBA00023002"/>
    </source>
</evidence>
<evidence type="ECO:0000313" key="6">
    <source>
        <dbReference type="Proteomes" id="UP000272908"/>
    </source>
</evidence>
<protein>
    <submittedName>
        <fullName evidence="5">Glucose--fructose oxidoreductase</fullName>
        <ecNumber evidence="5">1.1.99.28</ecNumber>
    </submittedName>
</protein>
<dbReference type="OrthoDB" id="9792935at2"/>
<organism evidence="5 6">
    <name type="scientific">Roseinatronobacter ekhonensis</name>
    <dbReference type="NCBI Taxonomy" id="254356"/>
    <lineage>
        <taxon>Bacteria</taxon>
        <taxon>Pseudomonadati</taxon>
        <taxon>Pseudomonadota</taxon>
        <taxon>Alphaproteobacteria</taxon>
        <taxon>Rhodobacterales</taxon>
        <taxon>Paracoccaceae</taxon>
        <taxon>Roseinatronobacter</taxon>
    </lineage>
</organism>
<keyword evidence="6" id="KW-1185">Reference proteome</keyword>
<feature type="domain" description="GFO/IDH/MocA-like oxidoreductase" evidence="4">
    <location>
        <begin position="130"/>
        <end position="243"/>
    </location>
</feature>
<evidence type="ECO:0000259" key="4">
    <source>
        <dbReference type="Pfam" id="PF22725"/>
    </source>
</evidence>
<accession>A0A3B0MT60</accession>
<dbReference type="Pfam" id="PF01408">
    <property type="entry name" value="GFO_IDH_MocA"/>
    <property type="match status" value="1"/>
</dbReference>
<sequence length="319" mass="35251">MRWGILGAAKIARTDLAPAMQLARGAELTALATRDASKAAPFQALAPALRVHTSYEALLADPEVDAVYIPLPNDMHVDWSIRAAQAGKHVLCEKPIALHAAQIDDLIAARDATGKLIAEAFMVAHHPQWDRVRDLLSKGVIGRLEHIEACFTYTNRDTGNIRHDPTKGGGGLRDVGVYPSIAARMATGAEPVRLRSDIRYQNGVDIFARVWADFPEFTMSFYCGMMQRRRQHMIFHGQDGWIELSAPFNGAVYGDTRVEWLAQDRLHMERFNNVNQYALMLENFATSAETGAAFACPLEMSRGNQAMIDAIFEASPDAT</sequence>
<dbReference type="InterPro" id="IPR050984">
    <property type="entry name" value="Gfo/Idh/MocA_domain"/>
</dbReference>
<dbReference type="InterPro" id="IPR055170">
    <property type="entry name" value="GFO_IDH_MocA-like_dom"/>
</dbReference>
<name>A0A3B0MT60_9RHOB</name>
<dbReference type="Pfam" id="PF22725">
    <property type="entry name" value="GFO_IDH_MocA_C3"/>
    <property type="match status" value="1"/>
</dbReference>
<proteinExistence type="inferred from homology"/>
<dbReference type="InterPro" id="IPR000683">
    <property type="entry name" value="Gfo/Idh/MocA-like_OxRdtase_N"/>
</dbReference>
<dbReference type="SUPFAM" id="SSF51735">
    <property type="entry name" value="NAD(P)-binding Rossmann-fold domains"/>
    <property type="match status" value="1"/>
</dbReference>
<evidence type="ECO:0000259" key="3">
    <source>
        <dbReference type="Pfam" id="PF01408"/>
    </source>
</evidence>
<dbReference type="RefSeq" id="WP_121095930.1">
    <property type="nucleotide sequence ID" value="NZ_UIHC01000029.1"/>
</dbReference>
<dbReference type="GO" id="GO:0047061">
    <property type="term" value="F:glucose-fructose oxidoreductase activity"/>
    <property type="evidence" value="ECO:0007669"/>
    <property type="project" value="UniProtKB-EC"/>
</dbReference>
<dbReference type="EMBL" id="UIHC01000029">
    <property type="protein sequence ID" value="SUZ32819.1"/>
    <property type="molecule type" value="Genomic_DNA"/>
</dbReference>
<evidence type="ECO:0000256" key="1">
    <source>
        <dbReference type="ARBA" id="ARBA00010928"/>
    </source>
</evidence>